<dbReference type="Proteomes" id="UP001146120">
    <property type="component" value="Unassembled WGS sequence"/>
</dbReference>
<gene>
    <name evidence="1" type="ORF">N0F65_000389</name>
</gene>
<reference evidence="1" key="1">
    <citation type="submission" date="2022-11" db="EMBL/GenBank/DDBJ databases">
        <authorList>
            <person name="Morgan W.R."/>
            <person name="Tartar A."/>
        </authorList>
    </citation>
    <scope>NUCLEOTIDE SEQUENCE</scope>
    <source>
        <strain evidence="1">ARSEF 373</strain>
    </source>
</reference>
<reference evidence="1" key="2">
    <citation type="journal article" date="2023" name="Microbiol Resour">
        <title>Decontamination and Annotation of the Draft Genome Sequence of the Oomycete Lagenidium giganteum ARSEF 373.</title>
        <authorList>
            <person name="Morgan W.R."/>
            <person name="Tartar A."/>
        </authorList>
    </citation>
    <scope>NUCLEOTIDE SEQUENCE</scope>
    <source>
        <strain evidence="1">ARSEF 373</strain>
    </source>
</reference>
<sequence>MLADGCFVDMFGPIVGRRHDMYRLH</sequence>
<proteinExistence type="predicted"/>
<organism evidence="1 2">
    <name type="scientific">Lagenidium giganteum</name>
    <dbReference type="NCBI Taxonomy" id="4803"/>
    <lineage>
        <taxon>Eukaryota</taxon>
        <taxon>Sar</taxon>
        <taxon>Stramenopiles</taxon>
        <taxon>Oomycota</taxon>
        <taxon>Peronosporomycetes</taxon>
        <taxon>Pythiales</taxon>
        <taxon>Pythiaceae</taxon>
    </lineage>
</organism>
<dbReference type="AlphaFoldDB" id="A0AAV2YZH5"/>
<comment type="caution">
    <text evidence="1">The sequence shown here is derived from an EMBL/GenBank/DDBJ whole genome shotgun (WGS) entry which is preliminary data.</text>
</comment>
<evidence type="ECO:0000313" key="2">
    <source>
        <dbReference type="Proteomes" id="UP001146120"/>
    </source>
</evidence>
<accession>A0AAV2YZH5</accession>
<protein>
    <submittedName>
        <fullName evidence="1">Uncharacterized protein</fullName>
    </submittedName>
</protein>
<evidence type="ECO:0000313" key="1">
    <source>
        <dbReference type="EMBL" id="DBA00098.1"/>
    </source>
</evidence>
<dbReference type="EMBL" id="DAKRPA010000070">
    <property type="protein sequence ID" value="DBA00098.1"/>
    <property type="molecule type" value="Genomic_DNA"/>
</dbReference>
<name>A0AAV2YZH5_9STRA</name>
<keyword evidence="2" id="KW-1185">Reference proteome</keyword>